<dbReference type="CDD" id="cd06347">
    <property type="entry name" value="PBP1_ABC_LivK_ligand_binding-like"/>
    <property type="match status" value="1"/>
</dbReference>
<reference evidence="7 8" key="1">
    <citation type="submission" date="2023-03" db="EMBL/GenBank/DDBJ databases">
        <title>Novel Species.</title>
        <authorList>
            <person name="Ma S."/>
        </authorList>
    </citation>
    <scope>NUCLEOTIDE SEQUENCE [LARGE SCALE GENOMIC DNA]</scope>
    <source>
        <strain evidence="7 8">B11</strain>
    </source>
</reference>
<dbReference type="SUPFAM" id="SSF53822">
    <property type="entry name" value="Periplasmic binding protein-like I"/>
    <property type="match status" value="1"/>
</dbReference>
<feature type="chain" id="PRO_5047471971" evidence="5">
    <location>
        <begin position="25"/>
        <end position="391"/>
    </location>
</feature>
<organism evidence="7 8">
    <name type="scientific">Thermatribacter velox</name>
    <dbReference type="NCBI Taxonomy" id="3039681"/>
    <lineage>
        <taxon>Bacteria</taxon>
        <taxon>Pseudomonadati</taxon>
        <taxon>Atribacterota</taxon>
        <taxon>Atribacteria</taxon>
        <taxon>Atribacterales</taxon>
        <taxon>Thermatribacteraceae</taxon>
        <taxon>Thermatribacter</taxon>
    </lineage>
</organism>
<keyword evidence="4" id="KW-0029">Amino-acid transport</keyword>
<dbReference type="Gene3D" id="3.40.50.2300">
    <property type="match status" value="2"/>
</dbReference>
<dbReference type="InterPro" id="IPR028082">
    <property type="entry name" value="Peripla_BP_I"/>
</dbReference>
<dbReference type="InterPro" id="IPR028081">
    <property type="entry name" value="Leu-bd"/>
</dbReference>
<name>A0ABZ2YDK0_9BACT</name>
<comment type="similarity">
    <text evidence="1">Belongs to the leucine-binding protein family.</text>
</comment>
<evidence type="ECO:0000256" key="2">
    <source>
        <dbReference type="ARBA" id="ARBA00022448"/>
    </source>
</evidence>
<evidence type="ECO:0000313" key="8">
    <source>
        <dbReference type="Proteomes" id="UP001461341"/>
    </source>
</evidence>
<dbReference type="PRINTS" id="PR00337">
    <property type="entry name" value="LEUILEVALBP"/>
</dbReference>
<dbReference type="InterPro" id="IPR000709">
    <property type="entry name" value="Leu_Ile_Val-bd"/>
</dbReference>
<evidence type="ECO:0000313" key="7">
    <source>
        <dbReference type="EMBL" id="WZL77048.1"/>
    </source>
</evidence>
<evidence type="ECO:0000256" key="1">
    <source>
        <dbReference type="ARBA" id="ARBA00010062"/>
    </source>
</evidence>
<keyword evidence="8" id="KW-1185">Reference proteome</keyword>
<evidence type="ECO:0000256" key="4">
    <source>
        <dbReference type="ARBA" id="ARBA00022970"/>
    </source>
</evidence>
<dbReference type="RefSeq" id="WP_369019214.1">
    <property type="nucleotide sequence ID" value="NZ_CP121689.1"/>
</dbReference>
<gene>
    <name evidence="7" type="ORF">QBE54_04825</name>
</gene>
<evidence type="ECO:0000256" key="3">
    <source>
        <dbReference type="ARBA" id="ARBA00022729"/>
    </source>
</evidence>
<proteinExistence type="inferred from homology"/>
<keyword evidence="2" id="KW-0813">Transport</keyword>
<dbReference type="InterPro" id="IPR051010">
    <property type="entry name" value="BCAA_transport"/>
</dbReference>
<feature type="signal peptide" evidence="5">
    <location>
        <begin position="1"/>
        <end position="24"/>
    </location>
</feature>
<evidence type="ECO:0000259" key="6">
    <source>
        <dbReference type="Pfam" id="PF13458"/>
    </source>
</evidence>
<dbReference type="PANTHER" id="PTHR30483:SF6">
    <property type="entry name" value="PERIPLASMIC BINDING PROTEIN OF ABC TRANSPORTER FOR NATURAL AMINO ACIDS"/>
    <property type="match status" value="1"/>
</dbReference>
<dbReference type="PANTHER" id="PTHR30483">
    <property type="entry name" value="LEUCINE-SPECIFIC-BINDING PROTEIN"/>
    <property type="match status" value="1"/>
</dbReference>
<feature type="domain" description="Leucine-binding protein" evidence="6">
    <location>
        <begin position="27"/>
        <end position="371"/>
    </location>
</feature>
<protein>
    <submittedName>
        <fullName evidence="7">ABC transporter substrate-binding protein</fullName>
    </submittedName>
</protein>
<dbReference type="Proteomes" id="UP001461341">
    <property type="component" value="Chromosome"/>
</dbReference>
<sequence length="391" mass="42164">MRKFGLVFVTCFLFAFLLSALAYAQEPIKIGVVMGLTGPWASIDTPALNGVKLAAEEINKQGGVLGRPIELKVVDTKADEGETVAAVIRLIENEKVSALIGYCDTHWVNIAAPLAREYGVPFITPGATHPRIPERTGAWLACFGDNAQAAAIAEYAVEDLGLKRGAIWVDTAVDFSVAVCAYFADALKNYGGEVVYEDYFETSWTDFSGMVARLKEYQDRGEVDFVYVGAIPSNCGLIAKQIREGGVTIPILGEDGFDTPLLVETGGEYAEGVIFATHMSLEDPDPMIQEFKKNYEAMFGNPPENAFAALGYDAMKVLAKAIEIVGTDDPAKIPEGLAQIKGFKGVSGVISYEEGSQVPNKSVAVIEVQNGKFVTVKQVTPKYLPDPKIAK</sequence>
<keyword evidence="3 5" id="KW-0732">Signal</keyword>
<dbReference type="Pfam" id="PF13458">
    <property type="entry name" value="Peripla_BP_6"/>
    <property type="match status" value="1"/>
</dbReference>
<dbReference type="EMBL" id="CP121689">
    <property type="protein sequence ID" value="WZL77048.1"/>
    <property type="molecule type" value="Genomic_DNA"/>
</dbReference>
<accession>A0ABZ2YDK0</accession>
<evidence type="ECO:0000256" key="5">
    <source>
        <dbReference type="SAM" id="SignalP"/>
    </source>
</evidence>